<feature type="non-terminal residue" evidence="2">
    <location>
        <position position="142"/>
    </location>
</feature>
<organism evidence="2">
    <name type="scientific">Pectinophora gossypiella</name>
    <name type="common">Cotton pink bollworm</name>
    <name type="synonym">Depressaria gossypiella</name>
    <dbReference type="NCBI Taxonomy" id="13191"/>
    <lineage>
        <taxon>Eukaryota</taxon>
        <taxon>Metazoa</taxon>
        <taxon>Ecdysozoa</taxon>
        <taxon>Arthropoda</taxon>
        <taxon>Hexapoda</taxon>
        <taxon>Insecta</taxon>
        <taxon>Pterygota</taxon>
        <taxon>Neoptera</taxon>
        <taxon>Endopterygota</taxon>
        <taxon>Lepidoptera</taxon>
        <taxon>Glossata</taxon>
        <taxon>Ditrysia</taxon>
        <taxon>Gelechioidea</taxon>
        <taxon>Gelechiidae</taxon>
        <taxon>Apatetrinae</taxon>
        <taxon>Pectinophora</taxon>
    </lineage>
</organism>
<evidence type="ECO:0000256" key="1">
    <source>
        <dbReference type="SAM" id="MobiDB-lite"/>
    </source>
</evidence>
<protein>
    <submittedName>
        <fullName evidence="2">Uncharacterized protein</fullName>
    </submittedName>
</protein>
<sequence length="142" mass="16206">MTKYTDEQYLQMAICYVQCSKRTSAAIKIFFERHGWSPGANSFLKAARMYGDKLQIMNVDFSVDGSQEATTSHTQEPSISKDMGFPEDNLKTYEVPIKKEITISVNEDYTEDTGLTSDTEVQTEEYSCSKTYYPRVPIVYTT</sequence>
<feature type="region of interest" description="Disordered" evidence="1">
    <location>
        <begin position="66"/>
        <end position="85"/>
    </location>
</feature>
<dbReference type="OrthoDB" id="7492044at2759"/>
<evidence type="ECO:0000313" key="2">
    <source>
        <dbReference type="EMBL" id="JAT89016.1"/>
    </source>
</evidence>
<feature type="compositionally biased region" description="Polar residues" evidence="1">
    <location>
        <begin position="66"/>
        <end position="78"/>
    </location>
</feature>
<proteinExistence type="predicted"/>
<accession>A0A1E1WQ95</accession>
<name>A0A1E1WQ95_PECGO</name>
<dbReference type="EMBL" id="GDQN01002038">
    <property type="protein sequence ID" value="JAT89016.1"/>
    <property type="molecule type" value="Transcribed_RNA"/>
</dbReference>
<gene>
    <name evidence="2" type="ORF">g.19261</name>
</gene>
<dbReference type="AlphaFoldDB" id="A0A1E1WQ95"/>
<reference evidence="2" key="1">
    <citation type="submission" date="2015-09" db="EMBL/GenBank/DDBJ databases">
        <title>De novo assembly of Pectinophora gossypiella (Pink Bollworm) gut transcriptome.</title>
        <authorList>
            <person name="Tassone E.E."/>
        </authorList>
    </citation>
    <scope>NUCLEOTIDE SEQUENCE</scope>
</reference>